<keyword evidence="2" id="KW-1185">Reference proteome</keyword>
<dbReference type="RefSeq" id="WP_345373335.1">
    <property type="nucleotide sequence ID" value="NZ_BAABJX010000048.1"/>
</dbReference>
<comment type="caution">
    <text evidence="1">The sequence shown here is derived from an EMBL/GenBank/DDBJ whole genome shotgun (WGS) entry which is preliminary data.</text>
</comment>
<dbReference type="EMBL" id="BAABJX010000048">
    <property type="protein sequence ID" value="GAA4843555.1"/>
    <property type="molecule type" value="Genomic_DNA"/>
</dbReference>
<sequence length="84" mass="10294">MTVKNKISLKEQVFEEFQNLTEMLRERIEEREQEERRALFLKKVKDVRSKLMMEQQIEQHYSSTHLKDMLAEITDYFNQISKIN</sequence>
<name>A0ABP9DIP5_9BACT</name>
<organism evidence="1 2">
    <name type="scientific">Algivirga pacifica</name>
    <dbReference type="NCBI Taxonomy" id="1162670"/>
    <lineage>
        <taxon>Bacteria</taxon>
        <taxon>Pseudomonadati</taxon>
        <taxon>Bacteroidota</taxon>
        <taxon>Cytophagia</taxon>
        <taxon>Cytophagales</taxon>
        <taxon>Flammeovirgaceae</taxon>
        <taxon>Algivirga</taxon>
    </lineage>
</organism>
<evidence type="ECO:0000313" key="2">
    <source>
        <dbReference type="Proteomes" id="UP001500298"/>
    </source>
</evidence>
<evidence type="ECO:0000313" key="1">
    <source>
        <dbReference type="EMBL" id="GAA4843555.1"/>
    </source>
</evidence>
<accession>A0ABP9DIP5</accession>
<proteinExistence type="predicted"/>
<dbReference type="Proteomes" id="UP001500298">
    <property type="component" value="Unassembled WGS sequence"/>
</dbReference>
<gene>
    <name evidence="1" type="ORF">GCM10023331_30620</name>
</gene>
<reference evidence="2" key="1">
    <citation type="journal article" date="2019" name="Int. J. Syst. Evol. Microbiol.">
        <title>The Global Catalogue of Microorganisms (GCM) 10K type strain sequencing project: providing services to taxonomists for standard genome sequencing and annotation.</title>
        <authorList>
            <consortium name="The Broad Institute Genomics Platform"/>
            <consortium name="The Broad Institute Genome Sequencing Center for Infectious Disease"/>
            <person name="Wu L."/>
            <person name="Ma J."/>
        </authorList>
    </citation>
    <scope>NUCLEOTIDE SEQUENCE [LARGE SCALE GENOMIC DNA]</scope>
    <source>
        <strain evidence="2">JCM 18326</strain>
    </source>
</reference>
<protein>
    <submittedName>
        <fullName evidence="1">Uncharacterized protein</fullName>
    </submittedName>
</protein>